<feature type="transmembrane region" description="Helical" evidence="10">
    <location>
        <begin position="114"/>
        <end position="132"/>
    </location>
</feature>
<feature type="transmembrane region" description="Helical" evidence="10">
    <location>
        <begin position="291"/>
        <end position="310"/>
    </location>
</feature>
<feature type="domain" description="Ammonium transporter AmtB-like" evidence="11">
    <location>
        <begin position="81"/>
        <end position="507"/>
    </location>
</feature>
<dbReference type="InterPro" id="IPR018047">
    <property type="entry name" value="Ammonium_transpt_CS"/>
</dbReference>
<dbReference type="InterPro" id="IPR001905">
    <property type="entry name" value="Ammonium_transpt"/>
</dbReference>
<evidence type="ECO:0000256" key="4">
    <source>
        <dbReference type="ARBA" id="ARBA00022475"/>
    </source>
</evidence>
<evidence type="ECO:0000256" key="10">
    <source>
        <dbReference type="RuleBase" id="RU362002"/>
    </source>
</evidence>
<dbReference type="EMBL" id="JACHHZ010000002">
    <property type="protein sequence ID" value="MBB6092767.1"/>
    <property type="molecule type" value="Genomic_DNA"/>
</dbReference>
<dbReference type="Proteomes" id="UP000588068">
    <property type="component" value="Unassembled WGS sequence"/>
</dbReference>
<evidence type="ECO:0000256" key="3">
    <source>
        <dbReference type="ARBA" id="ARBA00022448"/>
    </source>
</evidence>
<evidence type="ECO:0000256" key="2">
    <source>
        <dbReference type="ARBA" id="ARBA00005887"/>
    </source>
</evidence>
<dbReference type="Gene3D" id="1.10.3430.10">
    <property type="entry name" value="Ammonium transporter AmtB like domains"/>
    <property type="match status" value="1"/>
</dbReference>
<name>A0A841HID8_9GAMM</name>
<evidence type="ECO:0000259" key="11">
    <source>
        <dbReference type="Pfam" id="PF00909"/>
    </source>
</evidence>
<evidence type="ECO:0000256" key="9">
    <source>
        <dbReference type="ARBA" id="ARBA00050025"/>
    </source>
</evidence>
<dbReference type="Pfam" id="PF00909">
    <property type="entry name" value="Ammonium_transp"/>
    <property type="match status" value="1"/>
</dbReference>
<feature type="transmembrane region" description="Helical" evidence="10">
    <location>
        <begin position="374"/>
        <end position="396"/>
    </location>
</feature>
<evidence type="ECO:0000256" key="6">
    <source>
        <dbReference type="ARBA" id="ARBA00022989"/>
    </source>
</evidence>
<keyword evidence="3 10" id="KW-0813">Transport</keyword>
<evidence type="ECO:0000256" key="5">
    <source>
        <dbReference type="ARBA" id="ARBA00022692"/>
    </source>
</evidence>
<evidence type="ECO:0000256" key="1">
    <source>
        <dbReference type="ARBA" id="ARBA00004651"/>
    </source>
</evidence>
<dbReference type="GO" id="GO:0008519">
    <property type="term" value="F:ammonium channel activity"/>
    <property type="evidence" value="ECO:0007669"/>
    <property type="project" value="InterPro"/>
</dbReference>
<evidence type="ECO:0000256" key="8">
    <source>
        <dbReference type="ARBA" id="ARBA00023177"/>
    </source>
</evidence>
<comment type="subcellular location">
    <subcellularLocation>
        <location evidence="1 10">Cell membrane</location>
        <topology evidence="1 10">Multi-pass membrane protein</topology>
    </subcellularLocation>
</comment>
<keyword evidence="8 10" id="KW-0924">Ammonia transport</keyword>
<dbReference type="PANTHER" id="PTHR43029">
    <property type="entry name" value="AMMONIUM TRANSPORTER MEP2"/>
    <property type="match status" value="1"/>
</dbReference>
<keyword evidence="7 10" id="KW-0472">Membrane</keyword>
<feature type="transmembrane region" description="Helical" evidence="10">
    <location>
        <begin position="80"/>
        <end position="102"/>
    </location>
</feature>
<sequence length="509" mass="53366">MKRPLSTSRVLTYLWSVVLLALTFIGSDMALAQDTPPGEATAAEATAAPAEAAPAEAAAAEAAPAEAAAAPAPTFNNGDIAWLMVATLLVIMMAVPGLALFYGGMVRSKNILSVSMQIFVTFSLLAVLYAIYGYSIAFTNGNAFFGGFDRLFLSGLLNEDGSFVAAATFSNGIYIPEMLFVAFQMTFAAITPCLIVGAFAERMKFSAVLLFMVLWFTFAYLPIAHMVWFWAGPDAVRDGADGAVTAGYIFQQGALDFAGGTVVHINAGIAGLIGCILVGKRKGYGVTAMPPHNVPLIMVGAALLWVGWFGFNVGSNLEANAFASQVFLNTFIATGAAVVAWTFGEWIFRGTPTMLGAASGAIAGLVAITPACGWVGPMGAIILGLLAGLVCLFAVTKLKHALGYDDSLDVFGVHCIGGILGAILTGVFNDPALGGTGIFDYVKQEWVYAGMGAQVWSQTKGVLITVVWTGVVSFIAYKIVDLVVGLRVSEEAETEGLDTVEHGERGYNL</sequence>
<feature type="transmembrane region" description="Helical" evidence="10">
    <location>
        <begin position="408"/>
        <end position="428"/>
    </location>
</feature>
<reference evidence="12 13" key="1">
    <citation type="submission" date="2020-08" db="EMBL/GenBank/DDBJ databases">
        <title>Genomic Encyclopedia of Type Strains, Phase IV (KMG-IV): sequencing the most valuable type-strain genomes for metagenomic binning, comparative biology and taxonomic classification.</title>
        <authorList>
            <person name="Goeker M."/>
        </authorList>
    </citation>
    <scope>NUCLEOTIDE SEQUENCE [LARGE SCALE GENOMIC DNA]</scope>
    <source>
        <strain evidence="12 13">DSM 26723</strain>
    </source>
</reference>
<keyword evidence="6 10" id="KW-1133">Transmembrane helix</keyword>
<dbReference type="InterPro" id="IPR024041">
    <property type="entry name" value="NH4_transpt_AmtB-like_dom"/>
</dbReference>
<dbReference type="GO" id="GO:0005886">
    <property type="term" value="C:plasma membrane"/>
    <property type="evidence" value="ECO:0007669"/>
    <property type="project" value="UniProtKB-SubCell"/>
</dbReference>
<gene>
    <name evidence="12" type="ORF">HNQ60_001645</name>
</gene>
<feature type="transmembrane region" description="Helical" evidence="10">
    <location>
        <begin position="350"/>
        <end position="368"/>
    </location>
</feature>
<feature type="transmembrane region" description="Helical" evidence="10">
    <location>
        <begin position="322"/>
        <end position="343"/>
    </location>
</feature>
<comment type="caution">
    <text evidence="12">The sequence shown here is derived from an EMBL/GenBank/DDBJ whole genome shotgun (WGS) entry which is preliminary data.</text>
</comment>
<keyword evidence="13" id="KW-1185">Reference proteome</keyword>
<evidence type="ECO:0000256" key="7">
    <source>
        <dbReference type="ARBA" id="ARBA00023136"/>
    </source>
</evidence>
<dbReference type="InterPro" id="IPR029020">
    <property type="entry name" value="Ammonium/urea_transptr"/>
</dbReference>
<keyword evidence="5 10" id="KW-0812">Transmembrane</keyword>
<feature type="transmembrane region" description="Helical" evidence="10">
    <location>
        <begin position="257"/>
        <end position="279"/>
    </location>
</feature>
<dbReference type="PANTHER" id="PTHR43029:SF10">
    <property type="entry name" value="AMMONIUM TRANSPORTER MEP2"/>
    <property type="match status" value="1"/>
</dbReference>
<feature type="transmembrane region" description="Helical" evidence="10">
    <location>
        <begin position="178"/>
        <end position="200"/>
    </location>
</feature>
<keyword evidence="4" id="KW-1003">Cell membrane</keyword>
<feature type="transmembrane region" description="Helical" evidence="10">
    <location>
        <begin position="207"/>
        <end position="231"/>
    </location>
</feature>
<dbReference type="FunFam" id="1.10.3430.10:FF:000007">
    <property type="entry name" value="Ammonium transporter"/>
    <property type="match status" value="1"/>
</dbReference>
<dbReference type="SUPFAM" id="SSF111352">
    <property type="entry name" value="Ammonium transporter"/>
    <property type="match status" value="1"/>
</dbReference>
<organism evidence="12 13">
    <name type="scientific">Povalibacter uvarum</name>
    <dbReference type="NCBI Taxonomy" id="732238"/>
    <lineage>
        <taxon>Bacteria</taxon>
        <taxon>Pseudomonadati</taxon>
        <taxon>Pseudomonadota</taxon>
        <taxon>Gammaproteobacteria</taxon>
        <taxon>Steroidobacterales</taxon>
        <taxon>Steroidobacteraceae</taxon>
        <taxon>Povalibacter</taxon>
    </lineage>
</organism>
<proteinExistence type="inferred from homology"/>
<protein>
    <recommendedName>
        <fullName evidence="9 10">Ammonium transporter</fullName>
    </recommendedName>
</protein>
<accession>A0A841HID8</accession>
<evidence type="ECO:0000313" key="13">
    <source>
        <dbReference type="Proteomes" id="UP000588068"/>
    </source>
</evidence>
<evidence type="ECO:0000313" key="12">
    <source>
        <dbReference type="EMBL" id="MBB6092767.1"/>
    </source>
</evidence>
<dbReference type="PROSITE" id="PS01219">
    <property type="entry name" value="AMMONIUM_TRANSP"/>
    <property type="match status" value="1"/>
</dbReference>
<feature type="transmembrane region" description="Helical" evidence="10">
    <location>
        <begin position="461"/>
        <end position="480"/>
    </location>
</feature>
<dbReference type="NCBIfam" id="TIGR00836">
    <property type="entry name" value="amt"/>
    <property type="match status" value="1"/>
</dbReference>
<dbReference type="AlphaFoldDB" id="A0A841HID8"/>
<comment type="similarity">
    <text evidence="2 10">Belongs to the ammonia transporter channel (TC 1.A.11.2) family.</text>
</comment>